<dbReference type="Pfam" id="PF13937">
    <property type="entry name" value="DUF4212"/>
    <property type="match status" value="1"/>
</dbReference>
<keyword evidence="4" id="KW-1185">Reference proteome</keyword>
<evidence type="ECO:0000256" key="1">
    <source>
        <dbReference type="SAM" id="Phobius"/>
    </source>
</evidence>
<keyword evidence="1" id="KW-0472">Membrane</keyword>
<sequence length="88" mass="9623">MSQSALSARALYWRHSLILAGGLLGALLVTAIILTFGETEFNAYGFFGFPLGFYGLAQGLILLIAGGGFWYARVQDRLEEELGESEEF</sequence>
<organism evidence="3 4">
    <name type="scientific">Methyloligella halotolerans</name>
    <dbReference type="NCBI Taxonomy" id="1177755"/>
    <lineage>
        <taxon>Bacteria</taxon>
        <taxon>Pseudomonadati</taxon>
        <taxon>Pseudomonadota</taxon>
        <taxon>Alphaproteobacteria</taxon>
        <taxon>Hyphomicrobiales</taxon>
        <taxon>Hyphomicrobiaceae</taxon>
        <taxon>Methyloligella</taxon>
    </lineage>
</organism>
<comment type="caution">
    <text evidence="3">The sequence shown here is derived from an EMBL/GenBank/DDBJ whole genome shotgun (WGS) entry which is preliminary data.</text>
</comment>
<protein>
    <recommendedName>
        <fullName evidence="2">Sodium symporter small subunit domain-containing protein</fullName>
    </recommendedName>
</protein>
<accession>A0A1E2RXV6</accession>
<evidence type="ECO:0000259" key="2">
    <source>
        <dbReference type="Pfam" id="PF13937"/>
    </source>
</evidence>
<dbReference type="RefSeq" id="WP_069095106.1">
    <property type="nucleotide sequence ID" value="NZ_MASI01000004.1"/>
</dbReference>
<feature type="domain" description="Sodium symporter small subunit" evidence="2">
    <location>
        <begin position="11"/>
        <end position="83"/>
    </location>
</feature>
<reference evidence="3 4" key="1">
    <citation type="submission" date="2016-07" db="EMBL/GenBank/DDBJ databases">
        <title>Draft genome sequence of Methyloligella halotolerans C2T (VKM B-2706T=CCUG 61687T=DSM 25045T), a halotolerant polyhydroxybutyrate accumulating methylotroph.</title>
        <authorList>
            <person name="Vasilenko O.V."/>
            <person name="Doronina N.V."/>
            <person name="Poroshina M.N."/>
            <person name="Tarlachkov S.V."/>
            <person name="Trotsenko Y.A."/>
        </authorList>
    </citation>
    <scope>NUCLEOTIDE SEQUENCE [LARGE SCALE GENOMIC DNA]</scope>
    <source>
        <strain evidence="3 4">VKM B-2706</strain>
    </source>
</reference>
<dbReference type="NCBIfam" id="TIGR03647">
    <property type="entry name" value="Na_symport_sm"/>
    <property type="match status" value="1"/>
</dbReference>
<name>A0A1E2RXV6_9HYPH</name>
<dbReference type="EMBL" id="MASI01000004">
    <property type="protein sequence ID" value="ODA67076.1"/>
    <property type="molecule type" value="Genomic_DNA"/>
</dbReference>
<feature type="transmembrane region" description="Helical" evidence="1">
    <location>
        <begin position="51"/>
        <end position="72"/>
    </location>
</feature>
<feature type="transmembrane region" description="Helical" evidence="1">
    <location>
        <begin position="12"/>
        <end position="36"/>
    </location>
</feature>
<dbReference type="AlphaFoldDB" id="A0A1E2RXV6"/>
<evidence type="ECO:0000313" key="3">
    <source>
        <dbReference type="EMBL" id="ODA67076.1"/>
    </source>
</evidence>
<keyword evidence="1" id="KW-1133">Transmembrane helix</keyword>
<gene>
    <name evidence="3" type="ORF">A7A08_01820</name>
</gene>
<dbReference type="STRING" id="1177755.A7A08_01820"/>
<evidence type="ECO:0000313" key="4">
    <source>
        <dbReference type="Proteomes" id="UP000095087"/>
    </source>
</evidence>
<keyword evidence="1" id="KW-0812">Transmembrane</keyword>
<proteinExistence type="predicted"/>
<dbReference type="InterPro" id="IPR019886">
    <property type="entry name" value="Na_symporter_ssu"/>
</dbReference>
<dbReference type="Proteomes" id="UP000095087">
    <property type="component" value="Unassembled WGS sequence"/>
</dbReference>